<name>A0AAN7HHR7_9PEZI</name>
<accession>A0AAN7HHR7</accession>
<sequence>MPSTIPYNPSLVLGSIVDKSTIDTVEKIAELQADPDAEQAKLNALISLKQSLEMTRTELMQLGIDPESDEMEMLTSKMAQLDKDLATTAKEYCSKKITAEENIAELRKDIKAVNSSVESPIDYVKTQIKTMPLAADSVNMDVQYFARDENNQSAESFASAVKGFVAGSLSHLGSRVSTEMGGASGKQVAGQVSNHSIVGTLVLSVSCTHKNASILAPLILNVDKAVKTWNHLFAEDKLSPTSGKAMSDLANSDEKGENKFSIISGMTYGSSFVGMVHILNTTDTSVSESISSAAASLQAQMDTGAWFEKASGGFGVSTTFSNSVKNLLSTQNVSSHVTVICMGAIPSMVASEVKLAVEKFAKFDPQENMNAISTIQNATAAEKGTVDQAAQAARTGGQMVSMKATEIKSALSALAEIDDGNNKILDVNSMMTALDDYLKKAADGSAGVPINYYLKDITKEMIAEMWVAKYYPGKYMAIQWDDSKSKSGGGENGESGEGSGSGQ</sequence>
<dbReference type="Proteomes" id="UP001303647">
    <property type="component" value="Unassembled WGS sequence"/>
</dbReference>
<proteinExistence type="predicted"/>
<reference evidence="3" key="2">
    <citation type="submission" date="2023-05" db="EMBL/GenBank/DDBJ databases">
        <authorList>
            <consortium name="Lawrence Berkeley National Laboratory"/>
            <person name="Steindorff A."/>
            <person name="Hensen N."/>
            <person name="Bonometti L."/>
            <person name="Westerberg I."/>
            <person name="Brannstrom I.O."/>
            <person name="Guillou S."/>
            <person name="Cros-Aarteil S."/>
            <person name="Calhoun S."/>
            <person name="Haridas S."/>
            <person name="Kuo A."/>
            <person name="Mondo S."/>
            <person name="Pangilinan J."/>
            <person name="Riley R."/>
            <person name="Labutti K."/>
            <person name="Andreopoulos B."/>
            <person name="Lipzen A."/>
            <person name="Chen C."/>
            <person name="Yanf M."/>
            <person name="Daum C."/>
            <person name="Ng V."/>
            <person name="Clum A."/>
            <person name="Ohm R."/>
            <person name="Martin F."/>
            <person name="Silar P."/>
            <person name="Natvig D."/>
            <person name="Lalanne C."/>
            <person name="Gautier V."/>
            <person name="Ament-Velasquez S.L."/>
            <person name="Kruys A."/>
            <person name="Hutchinson M.I."/>
            <person name="Powell A.J."/>
            <person name="Barry K."/>
            <person name="Miller A.N."/>
            <person name="Grigoriev I.V."/>
            <person name="Debuchy R."/>
            <person name="Gladieux P."/>
            <person name="Thoren M.H."/>
            <person name="Johannesson H."/>
        </authorList>
    </citation>
    <scope>NUCLEOTIDE SEQUENCE</scope>
    <source>
        <strain evidence="3">CBS 359.72</strain>
    </source>
</reference>
<comment type="caution">
    <text evidence="3">The sequence shown here is derived from an EMBL/GenBank/DDBJ whole genome shotgun (WGS) entry which is preliminary data.</text>
</comment>
<dbReference type="AlphaFoldDB" id="A0AAN7HHR7"/>
<keyword evidence="1" id="KW-0175">Coiled coil</keyword>
<evidence type="ECO:0000313" key="3">
    <source>
        <dbReference type="EMBL" id="KAK4246017.1"/>
    </source>
</evidence>
<evidence type="ECO:0000313" key="4">
    <source>
        <dbReference type="Proteomes" id="UP001303647"/>
    </source>
</evidence>
<reference evidence="3" key="1">
    <citation type="journal article" date="2023" name="Mol. Phylogenet. Evol.">
        <title>Genome-scale phylogeny and comparative genomics of the fungal order Sordariales.</title>
        <authorList>
            <person name="Hensen N."/>
            <person name="Bonometti L."/>
            <person name="Westerberg I."/>
            <person name="Brannstrom I.O."/>
            <person name="Guillou S."/>
            <person name="Cros-Aarteil S."/>
            <person name="Calhoun S."/>
            <person name="Haridas S."/>
            <person name="Kuo A."/>
            <person name="Mondo S."/>
            <person name="Pangilinan J."/>
            <person name="Riley R."/>
            <person name="LaButti K."/>
            <person name="Andreopoulos B."/>
            <person name="Lipzen A."/>
            <person name="Chen C."/>
            <person name="Yan M."/>
            <person name="Daum C."/>
            <person name="Ng V."/>
            <person name="Clum A."/>
            <person name="Steindorff A."/>
            <person name="Ohm R.A."/>
            <person name="Martin F."/>
            <person name="Silar P."/>
            <person name="Natvig D.O."/>
            <person name="Lalanne C."/>
            <person name="Gautier V."/>
            <person name="Ament-Velasquez S.L."/>
            <person name="Kruys A."/>
            <person name="Hutchinson M.I."/>
            <person name="Powell A.J."/>
            <person name="Barry K."/>
            <person name="Miller A.N."/>
            <person name="Grigoriev I.V."/>
            <person name="Debuchy R."/>
            <person name="Gladieux P."/>
            <person name="Hiltunen Thoren M."/>
            <person name="Johannesson H."/>
        </authorList>
    </citation>
    <scope>NUCLEOTIDE SEQUENCE</scope>
    <source>
        <strain evidence="3">CBS 359.72</strain>
    </source>
</reference>
<evidence type="ECO:0000256" key="2">
    <source>
        <dbReference type="SAM" id="MobiDB-lite"/>
    </source>
</evidence>
<feature type="coiled-coil region" evidence="1">
    <location>
        <begin position="71"/>
        <end position="116"/>
    </location>
</feature>
<organism evidence="3 4">
    <name type="scientific">Corynascus novoguineensis</name>
    <dbReference type="NCBI Taxonomy" id="1126955"/>
    <lineage>
        <taxon>Eukaryota</taxon>
        <taxon>Fungi</taxon>
        <taxon>Dikarya</taxon>
        <taxon>Ascomycota</taxon>
        <taxon>Pezizomycotina</taxon>
        <taxon>Sordariomycetes</taxon>
        <taxon>Sordariomycetidae</taxon>
        <taxon>Sordariales</taxon>
        <taxon>Chaetomiaceae</taxon>
        <taxon>Corynascus</taxon>
    </lineage>
</organism>
<dbReference type="EMBL" id="MU857684">
    <property type="protein sequence ID" value="KAK4246017.1"/>
    <property type="molecule type" value="Genomic_DNA"/>
</dbReference>
<keyword evidence="4" id="KW-1185">Reference proteome</keyword>
<protein>
    <submittedName>
        <fullName evidence="3">Uncharacterized protein</fullName>
    </submittedName>
</protein>
<feature type="region of interest" description="Disordered" evidence="2">
    <location>
        <begin position="482"/>
        <end position="503"/>
    </location>
</feature>
<gene>
    <name evidence="3" type="ORF">C7999DRAFT_42483</name>
</gene>
<feature type="compositionally biased region" description="Gly residues" evidence="2">
    <location>
        <begin position="487"/>
        <end position="503"/>
    </location>
</feature>
<evidence type="ECO:0000256" key="1">
    <source>
        <dbReference type="SAM" id="Coils"/>
    </source>
</evidence>